<dbReference type="AlphaFoldDB" id="A0A5C6S7Y3"/>
<evidence type="ECO:0000256" key="1">
    <source>
        <dbReference type="SAM" id="Phobius"/>
    </source>
</evidence>
<evidence type="ECO:0000313" key="2">
    <source>
        <dbReference type="EMBL" id="TXB70478.1"/>
    </source>
</evidence>
<keyword evidence="3" id="KW-1185">Reference proteome</keyword>
<protein>
    <submittedName>
        <fullName evidence="2">Uncharacterized protein</fullName>
    </submittedName>
</protein>
<accession>A0A5C6S7Y3</accession>
<evidence type="ECO:0000313" key="3">
    <source>
        <dbReference type="Proteomes" id="UP000321562"/>
    </source>
</evidence>
<keyword evidence="1" id="KW-0812">Transmembrane</keyword>
<dbReference type="RefSeq" id="WP_147095867.1">
    <property type="nucleotide sequence ID" value="NZ_JBHUFH010000002.1"/>
</dbReference>
<proteinExistence type="predicted"/>
<keyword evidence="1" id="KW-0472">Membrane</keyword>
<name>A0A5C6S7Y3_9RHOB</name>
<sequence>MRTALFFLYVVLFIYAPFGALCAVPLLFFFYSMFAGVLFMMGSVVMMIAGYVFAPKVAAWLGVSPDIFL</sequence>
<dbReference type="EMBL" id="VOPL01000001">
    <property type="protein sequence ID" value="TXB70478.1"/>
    <property type="molecule type" value="Genomic_DNA"/>
</dbReference>
<feature type="transmembrane region" description="Helical" evidence="1">
    <location>
        <begin position="32"/>
        <end position="54"/>
    </location>
</feature>
<organism evidence="2 3">
    <name type="scientific">Paracoccus aurantiacus</name>
    <dbReference type="NCBI Taxonomy" id="2599412"/>
    <lineage>
        <taxon>Bacteria</taxon>
        <taxon>Pseudomonadati</taxon>
        <taxon>Pseudomonadota</taxon>
        <taxon>Alphaproteobacteria</taxon>
        <taxon>Rhodobacterales</taxon>
        <taxon>Paracoccaceae</taxon>
        <taxon>Paracoccus</taxon>
    </lineage>
</organism>
<comment type="caution">
    <text evidence="2">The sequence shown here is derived from an EMBL/GenBank/DDBJ whole genome shotgun (WGS) entry which is preliminary data.</text>
</comment>
<gene>
    <name evidence="2" type="ORF">FQV27_00965</name>
</gene>
<keyword evidence="1" id="KW-1133">Transmembrane helix</keyword>
<dbReference type="Proteomes" id="UP000321562">
    <property type="component" value="Unassembled WGS sequence"/>
</dbReference>
<reference evidence="2 3" key="1">
    <citation type="submission" date="2019-08" db="EMBL/GenBank/DDBJ databases">
        <authorList>
            <person name="Ye J."/>
        </authorList>
    </citation>
    <scope>NUCLEOTIDE SEQUENCE [LARGE SCALE GENOMIC DNA]</scope>
    <source>
        <strain evidence="2 3">TK008</strain>
    </source>
</reference>